<organism evidence="1 2">
    <name type="scientific">Candidatus Mailhella merdigallinarum</name>
    <dbReference type="NCBI Taxonomy" id="2838658"/>
    <lineage>
        <taxon>Bacteria</taxon>
        <taxon>Pseudomonadati</taxon>
        <taxon>Thermodesulfobacteriota</taxon>
        <taxon>Desulfovibrionia</taxon>
        <taxon>Desulfovibrionales</taxon>
        <taxon>Desulfovibrionaceae</taxon>
        <taxon>Mailhella</taxon>
    </lineage>
</organism>
<dbReference type="AlphaFoldDB" id="A0A9D2HAQ4"/>
<dbReference type="Proteomes" id="UP000824225">
    <property type="component" value="Unassembled WGS sequence"/>
</dbReference>
<evidence type="ECO:0000313" key="2">
    <source>
        <dbReference type="Proteomes" id="UP000824225"/>
    </source>
</evidence>
<protein>
    <submittedName>
        <fullName evidence="1">Uncharacterized protein</fullName>
    </submittedName>
</protein>
<reference evidence="1" key="1">
    <citation type="journal article" date="2021" name="PeerJ">
        <title>Extensive microbial diversity within the chicken gut microbiome revealed by metagenomics and culture.</title>
        <authorList>
            <person name="Gilroy R."/>
            <person name="Ravi A."/>
            <person name="Getino M."/>
            <person name="Pursley I."/>
            <person name="Horton D.L."/>
            <person name="Alikhan N.F."/>
            <person name="Baker D."/>
            <person name="Gharbi K."/>
            <person name="Hall N."/>
            <person name="Watson M."/>
            <person name="Adriaenssens E.M."/>
            <person name="Foster-Nyarko E."/>
            <person name="Jarju S."/>
            <person name="Secka A."/>
            <person name="Antonio M."/>
            <person name="Oren A."/>
            <person name="Chaudhuri R.R."/>
            <person name="La Ragione R."/>
            <person name="Hildebrand F."/>
            <person name="Pallen M.J."/>
        </authorList>
    </citation>
    <scope>NUCLEOTIDE SEQUENCE</scope>
    <source>
        <strain evidence="1">CHK186-16707</strain>
    </source>
</reference>
<gene>
    <name evidence="1" type="ORF">H9962_00660</name>
</gene>
<proteinExistence type="predicted"/>
<accession>A0A9D2HAQ4</accession>
<sequence length="78" mass="8650">MLPPEAVLPLYLFAEIPADWDKAAYDVVIDLPQASTKEVQEMLAQHGRKDIVVVSDWDPVNAGTTVPYLIMPAKTRSL</sequence>
<evidence type="ECO:0000313" key="1">
    <source>
        <dbReference type="EMBL" id="HJA07693.1"/>
    </source>
</evidence>
<name>A0A9D2HAQ4_9BACT</name>
<dbReference type="EMBL" id="DXAN01000002">
    <property type="protein sequence ID" value="HJA07693.1"/>
    <property type="molecule type" value="Genomic_DNA"/>
</dbReference>
<reference evidence="1" key="2">
    <citation type="submission" date="2021-04" db="EMBL/GenBank/DDBJ databases">
        <authorList>
            <person name="Gilroy R."/>
        </authorList>
    </citation>
    <scope>NUCLEOTIDE SEQUENCE</scope>
    <source>
        <strain evidence="1">CHK186-16707</strain>
    </source>
</reference>
<comment type="caution">
    <text evidence="1">The sequence shown here is derived from an EMBL/GenBank/DDBJ whole genome shotgun (WGS) entry which is preliminary data.</text>
</comment>